<dbReference type="eggNOG" id="arCOG03447">
    <property type="taxonomic scope" value="Archaea"/>
</dbReference>
<evidence type="ECO:0000256" key="2">
    <source>
        <dbReference type="ARBA" id="ARBA00008974"/>
    </source>
</evidence>
<evidence type="ECO:0000313" key="8">
    <source>
        <dbReference type="Proteomes" id="UP000001024"/>
    </source>
</evidence>
<keyword evidence="4 6" id="KW-1133">Transmembrane helix</keyword>
<dbReference type="FunCoup" id="Q9HIW3">
    <property type="interactions" value="11"/>
</dbReference>
<reference evidence="7 8" key="1">
    <citation type="journal article" date="2000" name="Nature">
        <title>The genome sequence of the thermoacidophilic scavenger Thermoplasma acidophilum.</title>
        <authorList>
            <person name="Ruepp A."/>
            <person name="Graml W."/>
            <person name="Santos-Martinez M.L."/>
            <person name="Koretke K.K."/>
            <person name="Volker C."/>
            <person name="Mewes H.W."/>
            <person name="Frishman D."/>
            <person name="Stocker S."/>
            <person name="Lupas A.N."/>
            <person name="Baumeister W."/>
        </authorList>
    </citation>
    <scope>NUCLEOTIDE SEQUENCE [LARGE SCALE GENOMIC DNA]</scope>
    <source>
        <strain evidence="8">ATCC 25905 / DSM 1728 / JCM 9062 / NBRC 15155 / AMRC-C165</strain>
    </source>
</reference>
<feature type="transmembrane region" description="Helical" evidence="6">
    <location>
        <begin position="71"/>
        <end position="90"/>
    </location>
</feature>
<feature type="transmembrane region" description="Helical" evidence="6">
    <location>
        <begin position="213"/>
        <end position="232"/>
    </location>
</feature>
<dbReference type="Proteomes" id="UP000001024">
    <property type="component" value="Chromosome"/>
</dbReference>
<feature type="transmembrane region" description="Helical" evidence="6">
    <location>
        <begin position="150"/>
        <end position="167"/>
    </location>
</feature>
<dbReference type="EnsemblBacteria" id="CAC12338">
    <property type="protein sequence ID" value="CAC12338"/>
    <property type="gene ID" value="CAC12338"/>
</dbReference>
<keyword evidence="8" id="KW-1185">Reference proteome</keyword>
<dbReference type="HOGENOM" id="CLU_617679_0_0_2"/>
<evidence type="ECO:0000256" key="5">
    <source>
        <dbReference type="ARBA" id="ARBA00023136"/>
    </source>
</evidence>
<dbReference type="PANTHER" id="PTHR30569">
    <property type="entry name" value="CYTOSINE TRANSPORTER CODB"/>
    <property type="match status" value="1"/>
</dbReference>
<feature type="transmembrane region" description="Helical" evidence="6">
    <location>
        <begin position="438"/>
        <end position="460"/>
    </location>
</feature>
<dbReference type="GO" id="GO:0005886">
    <property type="term" value="C:plasma membrane"/>
    <property type="evidence" value="ECO:0007669"/>
    <property type="project" value="TreeGrafter"/>
</dbReference>
<evidence type="ECO:0000256" key="4">
    <source>
        <dbReference type="ARBA" id="ARBA00022989"/>
    </source>
</evidence>
<accession>Q9HIW3</accession>
<proteinExistence type="inferred from homology"/>
<dbReference type="InterPro" id="IPR030191">
    <property type="entry name" value="CodB"/>
</dbReference>
<feature type="transmembrane region" description="Helical" evidence="6">
    <location>
        <begin position="373"/>
        <end position="392"/>
    </location>
</feature>
<feature type="transmembrane region" description="Helical" evidence="6">
    <location>
        <begin position="110"/>
        <end position="130"/>
    </location>
</feature>
<keyword evidence="3 6" id="KW-0812">Transmembrane</keyword>
<evidence type="ECO:0000256" key="3">
    <source>
        <dbReference type="ARBA" id="ARBA00022692"/>
    </source>
</evidence>
<dbReference type="InterPro" id="IPR001248">
    <property type="entry name" value="Pur-cyt_permease"/>
</dbReference>
<dbReference type="PANTHER" id="PTHR30569:SF0">
    <property type="entry name" value="CYTOSINE PERMEASE"/>
    <property type="match status" value="1"/>
</dbReference>
<dbReference type="InParanoid" id="Q9HIW3"/>
<sequence>MQLAINKIYRRIFISMDTGVSDHGIEIIGVDPIPGTSRIMGPWKMTVFWSMASASALTPLIGYLLYPLGLIDMLIAISIAFLIGFVPVGIFSEMGRTIPVPAMIISRKTLGYASSSVMSLIFTFVNLGWFGLNDITGGLILASVTSSSPIIWISFMAIVQIMLVLFGAKYLEKFYRYTAILLVFSYGILTYLLFRVYRPDMYAVLHPSTAVNWGSAIGLVLAFSILAWAYKVSTISRFARKREAGEPALERSGFFMAPSIGIIVPVYVMGSLGLISEAAAENWNLAAVRFSGLGSIGGAVAIIASIGASLAIIHTNSMNLYPATADLLSAIEGLFNKRLRKFAQPISTAILGTLGAVLAYAGILNYASGFLNLSGSIIFPFTFVLIADWFMMNRHSANSADFYSIPKNGLGNVNLAGISGLIVGVILNLIHINLLNALFLYVPQDIFGSLAGTAVFILVLKAVQKKQAAQEENRSDTVAE</sequence>
<dbReference type="Gene3D" id="1.10.4160.10">
    <property type="entry name" value="Hydantoin permease"/>
    <property type="match status" value="1"/>
</dbReference>
<evidence type="ECO:0000256" key="1">
    <source>
        <dbReference type="ARBA" id="ARBA00004141"/>
    </source>
</evidence>
<keyword evidence="5 6" id="KW-0472">Membrane</keyword>
<feature type="transmembrane region" description="Helical" evidence="6">
    <location>
        <begin position="346"/>
        <end position="367"/>
    </location>
</feature>
<dbReference type="EMBL" id="AL445066">
    <property type="protein sequence ID" value="CAC12338.1"/>
    <property type="molecule type" value="Genomic_DNA"/>
</dbReference>
<name>Q9HIW3_THEAC</name>
<protein>
    <submittedName>
        <fullName evidence="7">Purine-cytosine permease related protein</fullName>
    </submittedName>
</protein>
<feature type="transmembrane region" description="Helical" evidence="6">
    <location>
        <begin position="174"/>
        <end position="193"/>
    </location>
</feature>
<comment type="subcellular location">
    <subcellularLocation>
        <location evidence="1">Membrane</location>
        <topology evidence="1">Multi-pass membrane protein</topology>
    </subcellularLocation>
</comment>
<feature type="transmembrane region" description="Helical" evidence="6">
    <location>
        <begin position="253"/>
        <end position="275"/>
    </location>
</feature>
<comment type="similarity">
    <text evidence="2">Belongs to the purine-cytosine permease (2.A.39) family.</text>
</comment>
<evidence type="ECO:0000313" key="7">
    <source>
        <dbReference type="EMBL" id="CAC12338.1"/>
    </source>
</evidence>
<feature type="transmembrane region" description="Helical" evidence="6">
    <location>
        <begin position="47"/>
        <end position="65"/>
    </location>
</feature>
<dbReference type="PaxDb" id="273075-Ta1213"/>
<dbReference type="AlphaFoldDB" id="Q9HIW3"/>
<feature type="transmembrane region" description="Helical" evidence="6">
    <location>
        <begin position="413"/>
        <end position="432"/>
    </location>
</feature>
<organism evidence="7 8">
    <name type="scientific">Thermoplasma acidophilum (strain ATCC 25905 / DSM 1728 / JCM 9062 / NBRC 15155 / AMRC-C165)</name>
    <dbReference type="NCBI Taxonomy" id="273075"/>
    <lineage>
        <taxon>Archaea</taxon>
        <taxon>Methanobacteriati</taxon>
        <taxon>Thermoplasmatota</taxon>
        <taxon>Thermoplasmata</taxon>
        <taxon>Thermoplasmatales</taxon>
        <taxon>Thermoplasmataceae</taxon>
        <taxon>Thermoplasma</taxon>
    </lineage>
</organism>
<dbReference type="Pfam" id="PF02133">
    <property type="entry name" value="Transp_cyt_pur"/>
    <property type="match status" value="1"/>
</dbReference>
<evidence type="ECO:0000256" key="6">
    <source>
        <dbReference type="SAM" id="Phobius"/>
    </source>
</evidence>
<dbReference type="GO" id="GO:0015209">
    <property type="term" value="F:cytosine transmembrane transporter activity"/>
    <property type="evidence" value="ECO:0007669"/>
    <property type="project" value="InterPro"/>
</dbReference>
<dbReference type="STRING" id="273075.gene:9572437"/>
<feature type="transmembrane region" description="Helical" evidence="6">
    <location>
        <begin position="287"/>
        <end position="313"/>
    </location>
</feature>
<dbReference type="KEGG" id="tac:Ta1213"/>
<gene>
    <name evidence="7" type="ordered locus">Ta1213</name>
</gene>